<keyword evidence="3" id="KW-0808">Transferase</keyword>
<feature type="transmembrane region" description="Helical" evidence="1">
    <location>
        <begin position="117"/>
        <end position="136"/>
    </location>
</feature>
<dbReference type="InterPro" id="IPR013103">
    <property type="entry name" value="RVT_2"/>
</dbReference>
<dbReference type="GO" id="GO:0016301">
    <property type="term" value="F:kinase activity"/>
    <property type="evidence" value="ECO:0007669"/>
    <property type="project" value="UniProtKB-KW"/>
</dbReference>
<keyword evidence="3" id="KW-0418">Kinase</keyword>
<evidence type="ECO:0000313" key="4">
    <source>
        <dbReference type="Proteomes" id="UP001165190"/>
    </source>
</evidence>
<reference evidence="3" key="1">
    <citation type="submission" date="2023-05" db="EMBL/GenBank/DDBJ databases">
        <title>Genome and transcriptome analyses reveal genes involved in the formation of fine ridges on petal epidermal cells in Hibiscus trionum.</title>
        <authorList>
            <person name="Koshimizu S."/>
            <person name="Masuda S."/>
            <person name="Ishii T."/>
            <person name="Shirasu K."/>
            <person name="Hoshino A."/>
            <person name="Arita M."/>
        </authorList>
    </citation>
    <scope>NUCLEOTIDE SEQUENCE</scope>
    <source>
        <strain evidence="3">Hamamatsu line</strain>
    </source>
</reference>
<feature type="domain" description="Reverse transcriptase Ty1/copia-type" evidence="2">
    <location>
        <begin position="55"/>
        <end position="121"/>
    </location>
</feature>
<dbReference type="Pfam" id="PF07727">
    <property type="entry name" value="RVT_2"/>
    <property type="match status" value="1"/>
</dbReference>
<evidence type="ECO:0000313" key="3">
    <source>
        <dbReference type="EMBL" id="GMI95462.1"/>
    </source>
</evidence>
<evidence type="ECO:0000259" key="2">
    <source>
        <dbReference type="Pfam" id="PF07727"/>
    </source>
</evidence>
<dbReference type="Proteomes" id="UP001165190">
    <property type="component" value="Unassembled WGS sequence"/>
</dbReference>
<keyword evidence="1" id="KW-0472">Membrane</keyword>
<evidence type="ECO:0000256" key="1">
    <source>
        <dbReference type="SAM" id="Phobius"/>
    </source>
</evidence>
<gene>
    <name evidence="3" type="ORF">HRI_003215500</name>
</gene>
<organism evidence="3 4">
    <name type="scientific">Hibiscus trionum</name>
    <name type="common">Flower of an hour</name>
    <dbReference type="NCBI Taxonomy" id="183268"/>
    <lineage>
        <taxon>Eukaryota</taxon>
        <taxon>Viridiplantae</taxon>
        <taxon>Streptophyta</taxon>
        <taxon>Embryophyta</taxon>
        <taxon>Tracheophyta</taxon>
        <taxon>Spermatophyta</taxon>
        <taxon>Magnoliopsida</taxon>
        <taxon>eudicotyledons</taxon>
        <taxon>Gunneridae</taxon>
        <taxon>Pentapetalae</taxon>
        <taxon>rosids</taxon>
        <taxon>malvids</taxon>
        <taxon>Malvales</taxon>
        <taxon>Malvaceae</taxon>
        <taxon>Malvoideae</taxon>
        <taxon>Hibiscus</taxon>
    </lineage>
</organism>
<keyword evidence="1" id="KW-0812">Transmembrane</keyword>
<protein>
    <submittedName>
        <fullName evidence="3">Cysteine-rich RLK (RECEPTOR-like protein kinase) 8</fullName>
    </submittedName>
</protein>
<comment type="caution">
    <text evidence="3">The sequence shown here is derived from an EMBL/GenBank/DDBJ whole genome shotgun (WGS) entry which is preliminary data.</text>
</comment>
<proteinExistence type="predicted"/>
<dbReference type="OrthoDB" id="997331at2759"/>
<keyword evidence="1" id="KW-1133">Transmembrane helix</keyword>
<sequence length="142" mass="16350">MITRSKNGVRKPKVFHTAVSRSVEDFVEPRTIKEALKSDHWRRAAQEEYDALIRNNTWSIVELPDDRRAVQCKWIFKVKRNPDGSVSRFKARLVAKGFLQQAGCDFHETFSPVVKPVTVLLFCLLLLHGVGSFGNWTSTMRF</sequence>
<name>A0A9W7M9M2_HIBTR</name>
<dbReference type="EMBL" id="BSYR01000027">
    <property type="protein sequence ID" value="GMI95462.1"/>
    <property type="molecule type" value="Genomic_DNA"/>
</dbReference>
<accession>A0A9W7M9M2</accession>
<dbReference type="AlphaFoldDB" id="A0A9W7M9M2"/>
<keyword evidence="4" id="KW-1185">Reference proteome</keyword>